<keyword evidence="5 10" id="KW-0479">Metal-binding</keyword>
<keyword evidence="13" id="KW-1185">Reference proteome</keyword>
<evidence type="ECO:0000256" key="8">
    <source>
        <dbReference type="ARBA" id="ARBA00031306"/>
    </source>
</evidence>
<dbReference type="AlphaFoldDB" id="A0A1B2J239"/>
<dbReference type="PIRSF" id="PIRSF006268">
    <property type="entry name" value="ApbE"/>
    <property type="match status" value="1"/>
</dbReference>
<evidence type="ECO:0000256" key="6">
    <source>
        <dbReference type="ARBA" id="ARBA00022827"/>
    </source>
</evidence>
<name>A0A1B2J239_9LACO</name>
<evidence type="ECO:0000313" key="12">
    <source>
        <dbReference type="EMBL" id="ANZ68370.1"/>
    </source>
</evidence>
<evidence type="ECO:0000256" key="7">
    <source>
        <dbReference type="ARBA" id="ARBA00022842"/>
    </source>
</evidence>
<feature type="binding site" evidence="11">
    <location>
        <position position="270"/>
    </location>
    <ligand>
        <name>Mg(2+)</name>
        <dbReference type="ChEBI" id="CHEBI:18420"/>
    </ligand>
</feature>
<keyword evidence="7 10" id="KW-0460">Magnesium</keyword>
<dbReference type="Gene3D" id="3.10.520.10">
    <property type="entry name" value="ApbE-like domains"/>
    <property type="match status" value="1"/>
</dbReference>
<dbReference type="InterPro" id="IPR003374">
    <property type="entry name" value="ApbE-like_sf"/>
</dbReference>
<dbReference type="RefSeq" id="WP_054709503.1">
    <property type="nucleotide sequence ID" value="NZ_CP014912.1"/>
</dbReference>
<dbReference type="GO" id="GO:0046872">
    <property type="term" value="F:metal ion binding"/>
    <property type="evidence" value="ECO:0007669"/>
    <property type="project" value="UniProtKB-UniRule"/>
</dbReference>
<dbReference type="PANTHER" id="PTHR30040">
    <property type="entry name" value="THIAMINE BIOSYNTHESIS LIPOPROTEIN APBE"/>
    <property type="match status" value="1"/>
</dbReference>
<dbReference type="OrthoDB" id="9778595at2"/>
<keyword evidence="4 10" id="KW-0808">Transferase</keyword>
<evidence type="ECO:0000256" key="1">
    <source>
        <dbReference type="ARBA" id="ARBA00011955"/>
    </source>
</evidence>
<gene>
    <name evidence="12" type="ORF">AYR63_03330</name>
</gene>
<evidence type="ECO:0000256" key="9">
    <source>
        <dbReference type="ARBA" id="ARBA00048540"/>
    </source>
</evidence>
<dbReference type="Proteomes" id="UP000093267">
    <property type="component" value="Chromosome"/>
</dbReference>
<reference evidence="12 13" key="1">
    <citation type="submission" date="2016-03" db="EMBL/GenBank/DDBJ databases">
        <title>Pediococcus and Lactobacillus from brewery environment - whole genome sequencing and assembly.</title>
        <authorList>
            <person name="Behr J."/>
            <person name="Geissler A.J."/>
            <person name="Vogel R.F."/>
        </authorList>
    </citation>
    <scope>NUCLEOTIDE SEQUENCE [LARGE SCALE GENOMIC DNA]</scope>
    <source>
        <strain evidence="12 13">TMW 1.1995</strain>
    </source>
</reference>
<dbReference type="GO" id="GO:0016740">
    <property type="term" value="F:transferase activity"/>
    <property type="evidence" value="ECO:0007669"/>
    <property type="project" value="UniProtKB-UniRule"/>
</dbReference>
<dbReference type="STRING" id="240427.AYR62_15145"/>
<protein>
    <recommendedName>
        <fullName evidence="2 10">FAD:protein FMN transferase</fullName>
        <ecNumber evidence="1 10">2.7.1.180</ecNumber>
    </recommendedName>
    <alternativeName>
        <fullName evidence="8 10">Flavin transferase</fullName>
    </alternativeName>
</protein>
<dbReference type="PANTHER" id="PTHR30040:SF2">
    <property type="entry name" value="FAD:PROTEIN FMN TRANSFERASE"/>
    <property type="match status" value="1"/>
</dbReference>
<organism evidence="12 13">
    <name type="scientific">Secundilactobacillus paracollinoides</name>
    <dbReference type="NCBI Taxonomy" id="240427"/>
    <lineage>
        <taxon>Bacteria</taxon>
        <taxon>Bacillati</taxon>
        <taxon>Bacillota</taxon>
        <taxon>Bacilli</taxon>
        <taxon>Lactobacillales</taxon>
        <taxon>Lactobacillaceae</taxon>
        <taxon>Secundilactobacillus</taxon>
    </lineage>
</organism>
<comment type="cofactor">
    <cofactor evidence="11">
        <name>Mg(2+)</name>
        <dbReference type="ChEBI" id="CHEBI:18420"/>
    </cofactor>
    <cofactor evidence="11">
        <name>Mn(2+)</name>
        <dbReference type="ChEBI" id="CHEBI:29035"/>
    </cofactor>
    <text evidence="11">Magnesium. Can also use manganese.</text>
</comment>
<feature type="binding site" evidence="11">
    <location>
        <position position="150"/>
    </location>
    <ligand>
        <name>Mg(2+)</name>
        <dbReference type="ChEBI" id="CHEBI:18420"/>
    </ligand>
</feature>
<comment type="similarity">
    <text evidence="10">Belongs to the ApbE family.</text>
</comment>
<proteinExistence type="inferred from homology"/>
<evidence type="ECO:0000256" key="4">
    <source>
        <dbReference type="ARBA" id="ARBA00022679"/>
    </source>
</evidence>
<evidence type="ECO:0000256" key="3">
    <source>
        <dbReference type="ARBA" id="ARBA00022630"/>
    </source>
</evidence>
<evidence type="ECO:0000256" key="10">
    <source>
        <dbReference type="PIRNR" id="PIRNR006268"/>
    </source>
</evidence>
<evidence type="ECO:0000256" key="5">
    <source>
        <dbReference type="ARBA" id="ARBA00022723"/>
    </source>
</evidence>
<dbReference type="KEGG" id="lpd:AYR62_15145"/>
<dbReference type="Pfam" id="PF02424">
    <property type="entry name" value="ApbE"/>
    <property type="match status" value="1"/>
</dbReference>
<accession>A0A1B2J239</accession>
<dbReference type="EMBL" id="CP014924">
    <property type="protein sequence ID" value="ANZ68370.1"/>
    <property type="molecule type" value="Genomic_DNA"/>
</dbReference>
<keyword evidence="6 10" id="KW-0274">FAD</keyword>
<keyword evidence="3 10" id="KW-0285">Flavoprotein</keyword>
<dbReference type="SUPFAM" id="SSF143631">
    <property type="entry name" value="ApbE-like"/>
    <property type="match status" value="1"/>
</dbReference>
<sequence length="318" mass="35097">MHTKSKRYVSQFSMMGTIISLTLFEQNQDAVESVYDYLAQMDRVFSANRGDSELSRINQQAGVAPVTVSDTAYGLIQDAIHYTRKHADSFNVLMGPLVKLWKIGFGGAQVPPKTEIAKRLTLIHSADVVLNENEHSVYLAQAGMQLDLGAIAKGYFADQISQQLQDQGITSAIIDLGGNVQILGTNPATSDGRWQIGIQDPQQQRGRPRLQVQAPAKTFVTSGIRERHFEINGRTYHHILDPQTGFPVTNDVQQVTIITDNSELAEVLSTVCFFKGCERGLAMVEGRKDVEAIFIDQTNAVHHTSGLTVTNKGVFSYE</sequence>
<dbReference type="InterPro" id="IPR024932">
    <property type="entry name" value="ApbE"/>
</dbReference>
<evidence type="ECO:0000313" key="13">
    <source>
        <dbReference type="Proteomes" id="UP000093267"/>
    </source>
</evidence>
<dbReference type="EC" id="2.7.1.180" evidence="1 10"/>
<evidence type="ECO:0000256" key="11">
    <source>
        <dbReference type="PIRSR" id="PIRSR006268-2"/>
    </source>
</evidence>
<comment type="catalytic activity">
    <reaction evidence="9 10">
        <text>L-threonyl-[protein] + FAD = FMN-L-threonyl-[protein] + AMP + H(+)</text>
        <dbReference type="Rhea" id="RHEA:36847"/>
        <dbReference type="Rhea" id="RHEA-COMP:11060"/>
        <dbReference type="Rhea" id="RHEA-COMP:11061"/>
        <dbReference type="ChEBI" id="CHEBI:15378"/>
        <dbReference type="ChEBI" id="CHEBI:30013"/>
        <dbReference type="ChEBI" id="CHEBI:57692"/>
        <dbReference type="ChEBI" id="CHEBI:74257"/>
        <dbReference type="ChEBI" id="CHEBI:456215"/>
        <dbReference type="EC" id="2.7.1.180"/>
    </reaction>
</comment>
<evidence type="ECO:0000256" key="2">
    <source>
        <dbReference type="ARBA" id="ARBA00016337"/>
    </source>
</evidence>